<feature type="domain" description="PDZ" evidence="10">
    <location>
        <begin position="255"/>
        <end position="338"/>
    </location>
</feature>
<dbReference type="SMART" id="SM00194">
    <property type="entry name" value="PTPc"/>
    <property type="match status" value="1"/>
</dbReference>
<evidence type="ECO:0000259" key="10">
    <source>
        <dbReference type="PROSITE" id="PS50106"/>
    </source>
</evidence>
<dbReference type="PRINTS" id="PR00700">
    <property type="entry name" value="PRTYPHPHTASE"/>
</dbReference>
<dbReference type="InterPro" id="IPR008145">
    <property type="entry name" value="GK/Ca_channel_bsu"/>
</dbReference>
<accession>E5RKD8</accession>
<dbReference type="InterPro" id="IPR020590">
    <property type="entry name" value="Guanylate_kinase_CS"/>
</dbReference>
<dbReference type="Gene3D" id="3.90.190.10">
    <property type="entry name" value="Protein tyrosine phosphatase superfamily"/>
    <property type="match status" value="1"/>
</dbReference>
<evidence type="ECO:0000259" key="9">
    <source>
        <dbReference type="PROSITE" id="PS50056"/>
    </source>
</evidence>
<dbReference type="PROSITE" id="PS00383">
    <property type="entry name" value="TYR_PHOSPHATASE_1"/>
    <property type="match status" value="1"/>
</dbReference>
<dbReference type="PANTHER" id="PTHR19134:SF449">
    <property type="entry name" value="TYROSINE-PROTEIN PHOSPHATASE 1"/>
    <property type="match status" value="1"/>
</dbReference>
<feature type="repeat" description="ANK" evidence="5">
    <location>
        <begin position="33"/>
        <end position="65"/>
    </location>
</feature>
<feature type="repeat" description="ANK" evidence="5">
    <location>
        <begin position="135"/>
        <end position="167"/>
    </location>
</feature>
<dbReference type="PROSITE" id="PS00856">
    <property type="entry name" value="GUANYLATE_KINASE_1"/>
    <property type="match status" value="1"/>
</dbReference>
<gene>
    <name evidence="11" type="primary">MoPTP-04</name>
</gene>
<dbReference type="SMART" id="SM00072">
    <property type="entry name" value="GuKc"/>
    <property type="match status" value="1"/>
</dbReference>
<name>E5RKD8_9EUKA</name>
<dbReference type="InterPro" id="IPR000387">
    <property type="entry name" value="Tyr_Pase_dom"/>
</dbReference>
<dbReference type="PROSITE" id="PS50056">
    <property type="entry name" value="TYR_PHOSPHATASE_2"/>
    <property type="match status" value="1"/>
</dbReference>
<dbReference type="Gene3D" id="3.30.63.10">
    <property type="entry name" value="Guanylate Kinase phosphate binding domain"/>
    <property type="match status" value="1"/>
</dbReference>
<dbReference type="InterPro" id="IPR002110">
    <property type="entry name" value="Ankyrin_rpt"/>
</dbReference>
<dbReference type="InterPro" id="IPR036770">
    <property type="entry name" value="Ankyrin_rpt-contain_sf"/>
</dbReference>
<dbReference type="PANTHER" id="PTHR19134">
    <property type="entry name" value="RECEPTOR-TYPE TYROSINE-PROTEIN PHOSPHATASE"/>
    <property type="match status" value="1"/>
</dbReference>
<protein>
    <recommendedName>
        <fullName evidence="1">protein-tyrosine-phosphatase</fullName>
        <ecNumber evidence="1">3.1.3.48</ecNumber>
    </recommendedName>
</protein>
<feature type="domain" description="Tyrosine-protein phosphatase" evidence="8">
    <location>
        <begin position="794"/>
        <end position="1061"/>
    </location>
</feature>
<reference evidence="11" key="1">
    <citation type="submission" date="2002-12" db="EMBL/GenBank/DDBJ databases">
        <title>Divergence pattern of animal gene families and relationship with evolution of multicellular animals.</title>
        <authorList>
            <person name="Suga H."/>
            <person name="Nishiyori H."/>
            <person name="Miyata T."/>
        </authorList>
    </citation>
    <scope>NUCLEOTIDE SEQUENCE</scope>
</reference>
<dbReference type="InterPro" id="IPR050348">
    <property type="entry name" value="Protein-Tyr_Phosphatase"/>
</dbReference>
<sequence>MASQPAHLEQRVKLSPTARLLRMGGCFSHLQRKQASRLFKAVKQGSIQDVRKLLSNGADINAQDPSENGRTSLHLAVYHSAPLVRLLLLNGADVNAPDREGSTPLHLAVVHQGGNLRILDALLTNCAALDPTSKNGDTILHAAARGGSANTIRLLLEYGAPFSTATSSARTPLETALDAGNMAAARELLKIETWLGPDHWVKLVSELRARYPDNVPLNAFIEELGPADDSDPPLSPVLSRDQASARVAQSALPRFVEIARRADGFFGFEIVGGSDQDLVPHIVFEPSAPPSFISGEAYPGDEVREINSTTVTVHAHTELVKAVKDSGAVVRLMLVPSASGLAPRRHVSHLLCDPSVDDSVRKTVAKRLSLAGLLAANETNSETCVVPNSALATVGTAEFKYLEMQGLVERQGPQQNGAVLFRIKAPAEPSEAGSEAGIRFYHTKILCSGQETGLGLAGGSETHGMVLVASAAGVRLADAGQPHISPGDALVAIGELNVVGLAVPRVREIIAARTAGGSDVVIPLLLMSTAVVVPTVSLIKNMRGSDKAMGALLHDMRTGVLTSSVPYTTRKQRDNEVDGVDYHFVSADAFRAAIDRREFFEWAEDNGVYYGTKWHSDKQPLARRSTLLEVLPSTGSLLVRPHQDRTALITDAVADETSDGPMSPISMSAPNNRTSDATTSSSEVFKKLTSPSITVENEPESEIRRKKSSLSVQPKDLAKLTAERETGGRSPAGSILSADDVSATDTALEAEAATLPKLLLTVDVDVTMGANPALLKLRKALEDRLKAFDGERTLQAEYFEVSRIASQATESETVTVAKANPVMNRYIDILPYDRNRVVLSDTDGGLHDYINASYISAVAENDFIAAQGPTPRTINDFWRMVWQSNTKVIVMLAERFEDGREKCAKYWPDHSATEQYGKFQVTCAGESTSGDLTQARLIMTCDKFPGEERVVQQLRCRAWQDHGVTSEDSVMAVRVAVRKIAQGSSDPVLVHCSAGVGRTGCFIAADAILTAIERCPKDIEDSAAAQIVDVFAMAVRLRKSRPRMIQTLAQYRLVYSIIDKYLDSRVEQTEDSDD</sequence>
<dbReference type="PROSITE" id="PS50088">
    <property type="entry name" value="ANK_REPEAT"/>
    <property type="match status" value="4"/>
</dbReference>
<dbReference type="PROSITE" id="PS50052">
    <property type="entry name" value="GUANYLATE_KINASE_2"/>
    <property type="match status" value="1"/>
</dbReference>
<dbReference type="InterPro" id="IPR027417">
    <property type="entry name" value="P-loop_NTPase"/>
</dbReference>
<feature type="repeat" description="ANK" evidence="5">
    <location>
        <begin position="100"/>
        <end position="134"/>
    </location>
</feature>
<dbReference type="SUPFAM" id="SSF48403">
    <property type="entry name" value="Ankyrin repeat"/>
    <property type="match status" value="1"/>
</dbReference>
<evidence type="ECO:0000256" key="5">
    <source>
        <dbReference type="PROSITE-ProRule" id="PRU00023"/>
    </source>
</evidence>
<dbReference type="CDD" id="cd00047">
    <property type="entry name" value="PTPc"/>
    <property type="match status" value="1"/>
</dbReference>
<dbReference type="Pfam" id="PF00595">
    <property type="entry name" value="PDZ"/>
    <property type="match status" value="1"/>
</dbReference>
<evidence type="ECO:0000313" key="11">
    <source>
        <dbReference type="EMBL" id="BAJ52647.1"/>
    </source>
</evidence>
<dbReference type="InterPro" id="IPR016130">
    <property type="entry name" value="Tyr_Pase_AS"/>
</dbReference>
<organism evidence="11">
    <name type="scientific">Monosiga ovata</name>
    <dbReference type="NCBI Taxonomy" id="81526"/>
    <lineage>
        <taxon>Eukaryota</taxon>
        <taxon>Choanoflagellata</taxon>
        <taxon>Craspedida</taxon>
        <taxon>Salpingoecidae</taxon>
        <taxon>Monosiga</taxon>
    </lineage>
</organism>
<dbReference type="InterPro" id="IPR003595">
    <property type="entry name" value="Tyr_Pase_cat"/>
</dbReference>
<dbReference type="EC" id="3.1.3.48" evidence="1"/>
<dbReference type="InterPro" id="IPR000242">
    <property type="entry name" value="PTP_cat"/>
</dbReference>
<dbReference type="SUPFAM" id="SSF52540">
    <property type="entry name" value="P-loop containing nucleoside triphosphate hydrolases"/>
    <property type="match status" value="1"/>
</dbReference>
<evidence type="ECO:0000256" key="2">
    <source>
        <dbReference type="ARBA" id="ARBA00022801"/>
    </source>
</evidence>
<comment type="catalytic activity">
    <reaction evidence="4">
        <text>O-phospho-L-tyrosyl-[protein] + H2O = L-tyrosyl-[protein] + phosphate</text>
        <dbReference type="Rhea" id="RHEA:10684"/>
        <dbReference type="Rhea" id="RHEA-COMP:10136"/>
        <dbReference type="Rhea" id="RHEA-COMP:20101"/>
        <dbReference type="ChEBI" id="CHEBI:15377"/>
        <dbReference type="ChEBI" id="CHEBI:43474"/>
        <dbReference type="ChEBI" id="CHEBI:46858"/>
        <dbReference type="ChEBI" id="CHEBI:61978"/>
        <dbReference type="EC" id="3.1.3.48"/>
    </reaction>
</comment>
<dbReference type="SUPFAM" id="SSF50156">
    <property type="entry name" value="PDZ domain-like"/>
    <property type="match status" value="1"/>
</dbReference>
<dbReference type="Gene3D" id="1.25.40.20">
    <property type="entry name" value="Ankyrin repeat-containing domain"/>
    <property type="match status" value="1"/>
</dbReference>
<dbReference type="Pfam" id="PF00625">
    <property type="entry name" value="Guanylate_kin"/>
    <property type="match status" value="1"/>
</dbReference>
<feature type="repeat" description="ANK" evidence="5">
    <location>
        <begin position="68"/>
        <end position="99"/>
    </location>
</feature>
<dbReference type="Pfam" id="PF00102">
    <property type="entry name" value="Y_phosphatase"/>
    <property type="match status" value="1"/>
</dbReference>
<keyword evidence="5" id="KW-0040">ANK repeat</keyword>
<proteinExistence type="evidence at transcript level"/>
<dbReference type="InterPro" id="IPR008144">
    <property type="entry name" value="Guanylate_kin-like_dom"/>
</dbReference>
<dbReference type="FunFam" id="3.30.63.10:FF:000002">
    <property type="entry name" value="Guanylate kinase 1"/>
    <property type="match status" value="1"/>
</dbReference>
<dbReference type="PROSITE" id="PS50055">
    <property type="entry name" value="TYR_PHOSPHATASE_PTP"/>
    <property type="match status" value="1"/>
</dbReference>
<feature type="compositionally biased region" description="Polar residues" evidence="6">
    <location>
        <begin position="665"/>
        <end position="695"/>
    </location>
</feature>
<evidence type="ECO:0000256" key="4">
    <source>
        <dbReference type="ARBA" id="ARBA00051722"/>
    </source>
</evidence>
<dbReference type="AlphaFoldDB" id="E5RKD8"/>
<dbReference type="Pfam" id="PF00023">
    <property type="entry name" value="Ank"/>
    <property type="match status" value="1"/>
</dbReference>
<dbReference type="SMART" id="SM00404">
    <property type="entry name" value="PTPc_motif"/>
    <property type="match status" value="1"/>
</dbReference>
<dbReference type="Pfam" id="PF12796">
    <property type="entry name" value="Ank_2"/>
    <property type="match status" value="1"/>
</dbReference>
<feature type="region of interest" description="Disordered" evidence="6">
    <location>
        <begin position="654"/>
        <end position="716"/>
    </location>
</feature>
<evidence type="ECO:0000256" key="1">
    <source>
        <dbReference type="ARBA" id="ARBA00013064"/>
    </source>
</evidence>
<evidence type="ECO:0000259" key="7">
    <source>
        <dbReference type="PROSITE" id="PS50052"/>
    </source>
</evidence>
<dbReference type="InterPro" id="IPR029021">
    <property type="entry name" value="Prot-tyrosine_phosphatase-like"/>
</dbReference>
<dbReference type="InterPro" id="IPR001478">
    <property type="entry name" value="PDZ"/>
</dbReference>
<keyword evidence="2" id="KW-0378">Hydrolase</keyword>
<keyword evidence="3" id="KW-0904">Protein phosphatase</keyword>
<feature type="domain" description="Guanylate kinase-like" evidence="7">
    <location>
        <begin position="532"/>
        <end position="711"/>
    </location>
</feature>
<dbReference type="EMBL" id="AB098487">
    <property type="protein sequence ID" value="BAJ52647.1"/>
    <property type="molecule type" value="mRNA"/>
</dbReference>
<dbReference type="Gene3D" id="2.30.42.10">
    <property type="match status" value="1"/>
</dbReference>
<evidence type="ECO:0000256" key="6">
    <source>
        <dbReference type="SAM" id="MobiDB-lite"/>
    </source>
</evidence>
<dbReference type="PROSITE" id="PS50106">
    <property type="entry name" value="PDZ"/>
    <property type="match status" value="1"/>
</dbReference>
<dbReference type="GO" id="GO:0004725">
    <property type="term" value="F:protein tyrosine phosphatase activity"/>
    <property type="evidence" value="ECO:0007669"/>
    <property type="project" value="UniProtKB-EC"/>
</dbReference>
<evidence type="ECO:0000259" key="8">
    <source>
        <dbReference type="PROSITE" id="PS50055"/>
    </source>
</evidence>
<dbReference type="CDD" id="cd00136">
    <property type="entry name" value="PDZ_canonical"/>
    <property type="match status" value="1"/>
</dbReference>
<feature type="domain" description="Tyrosine specific protein phosphatases" evidence="9">
    <location>
        <begin position="967"/>
        <end position="1052"/>
    </location>
</feature>
<dbReference type="InterPro" id="IPR036034">
    <property type="entry name" value="PDZ_sf"/>
</dbReference>
<dbReference type="SUPFAM" id="SSF52799">
    <property type="entry name" value="(Phosphotyrosine protein) phosphatases II"/>
    <property type="match status" value="1"/>
</dbReference>
<dbReference type="SMART" id="SM00248">
    <property type="entry name" value="ANK"/>
    <property type="match status" value="5"/>
</dbReference>
<dbReference type="PROSITE" id="PS50297">
    <property type="entry name" value="ANK_REP_REGION"/>
    <property type="match status" value="3"/>
</dbReference>
<evidence type="ECO:0000256" key="3">
    <source>
        <dbReference type="ARBA" id="ARBA00022912"/>
    </source>
</evidence>
<dbReference type="FunFam" id="3.90.190.10:FF:000102">
    <property type="entry name" value="Receptor-type tyrosine-protein phosphatase"/>
    <property type="match status" value="1"/>
</dbReference>